<feature type="non-terminal residue" evidence="1">
    <location>
        <position position="90"/>
    </location>
</feature>
<feature type="non-terminal residue" evidence="1">
    <location>
        <position position="1"/>
    </location>
</feature>
<dbReference type="EMBL" id="BTRK01000004">
    <property type="protein sequence ID" value="GMR50134.1"/>
    <property type="molecule type" value="Genomic_DNA"/>
</dbReference>
<evidence type="ECO:0000313" key="1">
    <source>
        <dbReference type="EMBL" id="GMR50134.1"/>
    </source>
</evidence>
<organism evidence="1 2">
    <name type="scientific">Pristionchus mayeri</name>
    <dbReference type="NCBI Taxonomy" id="1317129"/>
    <lineage>
        <taxon>Eukaryota</taxon>
        <taxon>Metazoa</taxon>
        <taxon>Ecdysozoa</taxon>
        <taxon>Nematoda</taxon>
        <taxon>Chromadorea</taxon>
        <taxon>Rhabditida</taxon>
        <taxon>Rhabditina</taxon>
        <taxon>Diplogasteromorpha</taxon>
        <taxon>Diplogasteroidea</taxon>
        <taxon>Neodiplogasteridae</taxon>
        <taxon>Pristionchus</taxon>
    </lineage>
</organism>
<accession>A0AAN5CT53</accession>
<dbReference type="Proteomes" id="UP001328107">
    <property type="component" value="Unassembled WGS sequence"/>
</dbReference>
<sequence length="90" mass="9683">SILPYTWCRMSPNMTSSTCTGVAADDYAGLPQLMIGSNSILALLARWRLVVTVDEWPHSARQILASALILSSPDDSHRGSNEISCSCNSA</sequence>
<proteinExistence type="predicted"/>
<reference evidence="2" key="1">
    <citation type="submission" date="2022-10" db="EMBL/GenBank/DDBJ databases">
        <title>Genome assembly of Pristionchus species.</title>
        <authorList>
            <person name="Yoshida K."/>
            <person name="Sommer R.J."/>
        </authorList>
    </citation>
    <scope>NUCLEOTIDE SEQUENCE [LARGE SCALE GENOMIC DNA]</scope>
    <source>
        <strain evidence="2">RS5460</strain>
    </source>
</reference>
<gene>
    <name evidence="1" type="ORF">PMAYCL1PPCAC_20329</name>
</gene>
<keyword evidence="2" id="KW-1185">Reference proteome</keyword>
<protein>
    <submittedName>
        <fullName evidence="1">Uncharacterized protein</fullName>
    </submittedName>
</protein>
<evidence type="ECO:0000313" key="2">
    <source>
        <dbReference type="Proteomes" id="UP001328107"/>
    </source>
</evidence>
<dbReference type="AlphaFoldDB" id="A0AAN5CT53"/>
<name>A0AAN5CT53_9BILA</name>
<comment type="caution">
    <text evidence="1">The sequence shown here is derived from an EMBL/GenBank/DDBJ whole genome shotgun (WGS) entry which is preliminary data.</text>
</comment>